<keyword evidence="1" id="KW-0732">Signal</keyword>
<protein>
    <recommendedName>
        <fullName evidence="4">Lipoprotein</fullName>
    </recommendedName>
</protein>
<organism evidence="2 3">
    <name type="scientific">Hyphomonas johnsonii MHS-2</name>
    <dbReference type="NCBI Taxonomy" id="1280950"/>
    <lineage>
        <taxon>Bacteria</taxon>
        <taxon>Pseudomonadati</taxon>
        <taxon>Pseudomonadota</taxon>
        <taxon>Alphaproteobacteria</taxon>
        <taxon>Hyphomonadales</taxon>
        <taxon>Hyphomonadaceae</taxon>
        <taxon>Hyphomonas</taxon>
    </lineage>
</organism>
<feature type="chain" id="PRO_5001572655" description="Lipoprotein" evidence="1">
    <location>
        <begin position="24"/>
        <end position="136"/>
    </location>
</feature>
<comment type="caution">
    <text evidence="2">The sequence shown here is derived from an EMBL/GenBank/DDBJ whole genome shotgun (WGS) entry which is preliminary data.</text>
</comment>
<reference evidence="2 3" key="1">
    <citation type="journal article" date="2014" name="Antonie Van Leeuwenhoek">
        <title>Hyphomonas beringensis sp. nov. and Hyphomonas chukchiensis sp. nov., isolated from surface seawater of the Bering Sea and Chukchi Sea.</title>
        <authorList>
            <person name="Li C."/>
            <person name="Lai Q."/>
            <person name="Li G."/>
            <person name="Dong C."/>
            <person name="Wang J."/>
            <person name="Liao Y."/>
            <person name="Shao Z."/>
        </authorList>
    </citation>
    <scope>NUCLEOTIDE SEQUENCE [LARGE SCALE GENOMIC DNA]</scope>
    <source>
        <strain evidence="2 3">MHS-2</strain>
    </source>
</reference>
<dbReference type="OrthoDB" id="9834145at2"/>
<proteinExistence type="predicted"/>
<name>A0A059FP04_9PROT</name>
<evidence type="ECO:0000313" key="3">
    <source>
        <dbReference type="Proteomes" id="UP000025171"/>
    </source>
</evidence>
<dbReference type="Proteomes" id="UP000025171">
    <property type="component" value="Unassembled WGS sequence"/>
</dbReference>
<evidence type="ECO:0000256" key="1">
    <source>
        <dbReference type="SAM" id="SignalP"/>
    </source>
</evidence>
<dbReference type="PATRIC" id="fig|1280950.3.peg.2041"/>
<accession>A0A059FP04</accession>
<feature type="signal peptide" evidence="1">
    <location>
        <begin position="1"/>
        <end position="23"/>
    </location>
</feature>
<dbReference type="EMBL" id="ARYK01000004">
    <property type="protein sequence ID" value="KCZ92400.1"/>
    <property type="molecule type" value="Genomic_DNA"/>
</dbReference>
<sequence length="136" mass="14397">MKTYLTLAAGAALLCLTPATASAQLIRHVGEPAPTREYFPQSAVWPAPDLKGGPDRAAPNVSSQARFLRISPRSTAGTSGVRIFRGSPEPVAPAPLSATSGVTVIRLKKPPRNPYKTVIVYAPGSVRTISPRRIPD</sequence>
<evidence type="ECO:0000313" key="2">
    <source>
        <dbReference type="EMBL" id="KCZ92400.1"/>
    </source>
</evidence>
<dbReference type="AlphaFoldDB" id="A0A059FP04"/>
<evidence type="ECO:0008006" key="4">
    <source>
        <dbReference type="Google" id="ProtNLM"/>
    </source>
</evidence>
<dbReference type="STRING" id="1280950.HJO_10204"/>
<dbReference type="RefSeq" id="WP_035616619.1">
    <property type="nucleotide sequence ID" value="NZ_ARYK01000004.1"/>
</dbReference>
<gene>
    <name evidence="2" type="ORF">HJO_10204</name>
</gene>
<keyword evidence="3" id="KW-1185">Reference proteome</keyword>